<feature type="active site" description="Phosphoserine intermediate" evidence="6">
    <location>
        <position position="97"/>
    </location>
</feature>
<dbReference type="InterPro" id="IPR002891">
    <property type="entry name" value="APS"/>
</dbReference>
<sequence>MDITKDVRAKQLGQQPKTIWLTGLSGSGKSTIVNELEKRLFVYGKKTMVLDGDNVRMGLNKNLGFSEADRVENIRRIAEVSKLMNDAGLIVLTSFISPFRKDRRNAKEIVGKDSFIEIYISTPLEECEKRDVKGLYKKARAGEIADFSGISSPYEEPENPDIEVDTTGKSIEETVEYIFSRLKKYL</sequence>
<comment type="pathway">
    <text evidence="6 7">Sulfur metabolism; hydrogen sulfide biosynthesis; sulfite from sulfate: step 2/3.</text>
</comment>
<dbReference type="PANTHER" id="PTHR42700:SF1">
    <property type="entry name" value="SULFATE ADENYLYLTRANSFERASE"/>
    <property type="match status" value="1"/>
</dbReference>
<evidence type="ECO:0000313" key="9">
    <source>
        <dbReference type="EMBL" id="KQC84450.1"/>
    </source>
</evidence>
<evidence type="ECO:0000313" key="10">
    <source>
        <dbReference type="Proteomes" id="UP000050833"/>
    </source>
</evidence>
<feature type="domain" description="APS kinase" evidence="8">
    <location>
        <begin position="16"/>
        <end position="165"/>
    </location>
</feature>
<dbReference type="NCBIfam" id="NF003013">
    <property type="entry name" value="PRK03846.1"/>
    <property type="match status" value="1"/>
</dbReference>
<evidence type="ECO:0000256" key="3">
    <source>
        <dbReference type="ARBA" id="ARBA00022679"/>
    </source>
</evidence>
<dbReference type="Pfam" id="PF01583">
    <property type="entry name" value="APS_kinase"/>
    <property type="match status" value="1"/>
</dbReference>
<comment type="similarity">
    <text evidence="6 7">Belongs to the APS kinase family.</text>
</comment>
<dbReference type="InterPro" id="IPR027417">
    <property type="entry name" value="P-loop_NTPase"/>
</dbReference>
<dbReference type="EC" id="2.7.1.25" evidence="2 6"/>
<comment type="function">
    <text evidence="6 7">Catalyzes the synthesis of activated sulfate.</text>
</comment>
<evidence type="ECO:0000256" key="6">
    <source>
        <dbReference type="HAMAP-Rule" id="MF_00065"/>
    </source>
</evidence>
<evidence type="ECO:0000256" key="4">
    <source>
        <dbReference type="ARBA" id="ARBA00022741"/>
    </source>
</evidence>
<keyword evidence="6 7" id="KW-0418">Kinase</keyword>
<dbReference type="EMBL" id="LLKB01000006">
    <property type="protein sequence ID" value="KQC84450.1"/>
    <property type="molecule type" value="Genomic_DNA"/>
</dbReference>
<dbReference type="NCBIfam" id="TIGR00455">
    <property type="entry name" value="apsK"/>
    <property type="match status" value="1"/>
</dbReference>
<dbReference type="SUPFAM" id="SSF52540">
    <property type="entry name" value="P-loop containing nucleoside triphosphate hydrolases"/>
    <property type="match status" value="1"/>
</dbReference>
<organism evidence="9 10">
    <name type="scientific">Butyribacter intestini</name>
    <dbReference type="NCBI Taxonomy" id="1703332"/>
    <lineage>
        <taxon>Bacteria</taxon>
        <taxon>Bacillati</taxon>
        <taxon>Bacillota</taxon>
        <taxon>Clostridia</taxon>
        <taxon>Lachnospirales</taxon>
        <taxon>Lachnospiraceae</taxon>
        <taxon>Butyribacter</taxon>
    </lineage>
</organism>
<feature type="binding site" evidence="6">
    <location>
        <begin position="23"/>
        <end position="30"/>
    </location>
    <ligand>
        <name>ATP</name>
        <dbReference type="ChEBI" id="CHEBI:30616"/>
    </ligand>
</feature>
<evidence type="ECO:0000256" key="2">
    <source>
        <dbReference type="ARBA" id="ARBA00012121"/>
    </source>
</evidence>
<comment type="catalytic activity">
    <reaction evidence="1 6 7">
        <text>adenosine 5'-phosphosulfate + ATP = 3'-phosphoadenylyl sulfate + ADP + H(+)</text>
        <dbReference type="Rhea" id="RHEA:24152"/>
        <dbReference type="ChEBI" id="CHEBI:15378"/>
        <dbReference type="ChEBI" id="CHEBI:30616"/>
        <dbReference type="ChEBI" id="CHEBI:58243"/>
        <dbReference type="ChEBI" id="CHEBI:58339"/>
        <dbReference type="ChEBI" id="CHEBI:456216"/>
        <dbReference type="EC" id="2.7.1.25"/>
    </reaction>
</comment>
<dbReference type="InterPro" id="IPR059117">
    <property type="entry name" value="APS_kinase_dom"/>
</dbReference>
<keyword evidence="10" id="KW-1185">Reference proteome</keyword>
<evidence type="ECO:0000256" key="1">
    <source>
        <dbReference type="ARBA" id="ARBA00001823"/>
    </source>
</evidence>
<dbReference type="HAMAP" id="MF_00065">
    <property type="entry name" value="Adenylyl_sulf_kinase"/>
    <property type="match status" value="1"/>
</dbReference>
<dbReference type="GO" id="GO:0004781">
    <property type="term" value="F:sulfate adenylyltransferase (ATP) activity"/>
    <property type="evidence" value="ECO:0007669"/>
    <property type="project" value="TreeGrafter"/>
</dbReference>
<evidence type="ECO:0000259" key="8">
    <source>
        <dbReference type="Pfam" id="PF01583"/>
    </source>
</evidence>
<gene>
    <name evidence="6" type="primary">cysC</name>
    <name evidence="9" type="ORF">APZ18_13350</name>
</gene>
<keyword evidence="4 6" id="KW-0547">Nucleotide-binding</keyword>
<dbReference type="GO" id="GO:0010134">
    <property type="term" value="P:sulfate assimilation via adenylyl sulfate reduction"/>
    <property type="evidence" value="ECO:0007669"/>
    <property type="project" value="TreeGrafter"/>
</dbReference>
<dbReference type="CDD" id="cd02027">
    <property type="entry name" value="APSK"/>
    <property type="match status" value="1"/>
</dbReference>
<proteinExistence type="inferred from homology"/>
<name>A0AAW3JPM2_9FIRM</name>
<dbReference type="GO" id="GO:0004020">
    <property type="term" value="F:adenylylsulfate kinase activity"/>
    <property type="evidence" value="ECO:0007669"/>
    <property type="project" value="UniProtKB-UniRule"/>
</dbReference>
<evidence type="ECO:0000256" key="7">
    <source>
        <dbReference type="RuleBase" id="RU004347"/>
    </source>
</evidence>
<evidence type="ECO:0000256" key="5">
    <source>
        <dbReference type="ARBA" id="ARBA00022840"/>
    </source>
</evidence>
<dbReference type="PANTHER" id="PTHR42700">
    <property type="entry name" value="SULFATE ADENYLYLTRANSFERASE"/>
    <property type="match status" value="1"/>
</dbReference>
<keyword evidence="5 6" id="KW-0067">ATP-binding</keyword>
<dbReference type="Proteomes" id="UP000050833">
    <property type="component" value="Unassembled WGS sequence"/>
</dbReference>
<comment type="caution">
    <text evidence="9">The sequence shown here is derived from an EMBL/GenBank/DDBJ whole genome shotgun (WGS) entry which is preliminary data.</text>
</comment>
<protein>
    <recommendedName>
        <fullName evidence="2 6">Adenylyl-sulfate kinase</fullName>
        <ecNumber evidence="2 6">2.7.1.25</ecNumber>
    </recommendedName>
    <alternativeName>
        <fullName evidence="6">APS kinase</fullName>
    </alternativeName>
    <alternativeName>
        <fullName evidence="6">ATP adenosine-5'-phosphosulfate 3'-phosphotransferase</fullName>
    </alternativeName>
    <alternativeName>
        <fullName evidence="6">Adenosine-5'-phosphosulfate kinase</fullName>
    </alternativeName>
</protein>
<dbReference type="AlphaFoldDB" id="A0AAW3JPM2"/>
<reference evidence="9 10" key="1">
    <citation type="submission" date="2015-10" db="EMBL/GenBank/DDBJ databases">
        <title>Butyribacter intestini gen. nov., sp. nov., a butyric acid-producing bacterium of the family Lachnospiraceae isolated from the human faeces.</title>
        <authorList>
            <person name="Zou Y."/>
            <person name="Xue W."/>
            <person name="Luo G."/>
            <person name="Lv M."/>
        </authorList>
    </citation>
    <scope>NUCLEOTIDE SEQUENCE [LARGE SCALE GENOMIC DNA]</scope>
    <source>
        <strain evidence="9 10">TF01-11</strain>
    </source>
</reference>
<accession>A0AAW3JPM2</accession>
<dbReference type="InterPro" id="IPR050512">
    <property type="entry name" value="Sulf_AdTrans/APS_kinase"/>
</dbReference>
<keyword evidence="6" id="KW-0597">Phosphoprotein</keyword>
<dbReference type="GO" id="GO:0005737">
    <property type="term" value="C:cytoplasm"/>
    <property type="evidence" value="ECO:0007669"/>
    <property type="project" value="TreeGrafter"/>
</dbReference>
<dbReference type="GO" id="GO:0019379">
    <property type="term" value="P:sulfate assimilation, phosphoadenylyl sulfate reduction by phosphoadenylyl-sulfate reductase (thioredoxin)"/>
    <property type="evidence" value="ECO:0007669"/>
    <property type="project" value="TreeGrafter"/>
</dbReference>
<dbReference type="Gene3D" id="3.40.50.300">
    <property type="entry name" value="P-loop containing nucleotide triphosphate hydrolases"/>
    <property type="match status" value="1"/>
</dbReference>
<dbReference type="GO" id="GO:0005524">
    <property type="term" value="F:ATP binding"/>
    <property type="evidence" value="ECO:0007669"/>
    <property type="project" value="UniProtKB-UniRule"/>
</dbReference>
<keyword evidence="3 6" id="KW-0808">Transferase</keyword>
<dbReference type="GO" id="GO:0070814">
    <property type="term" value="P:hydrogen sulfide biosynthetic process"/>
    <property type="evidence" value="ECO:0007669"/>
    <property type="project" value="UniProtKB-UniRule"/>
</dbReference>